<dbReference type="Proteomes" id="UP001489902">
    <property type="component" value="Chromosome 4"/>
</dbReference>
<evidence type="ECO:0000256" key="1">
    <source>
        <dbReference type="SAM" id="Coils"/>
    </source>
</evidence>
<organism evidence="3 4">
    <name type="scientific">Fusarium acuminatum</name>
    <dbReference type="NCBI Taxonomy" id="5515"/>
    <lineage>
        <taxon>Eukaryota</taxon>
        <taxon>Fungi</taxon>
        <taxon>Dikarya</taxon>
        <taxon>Ascomycota</taxon>
        <taxon>Pezizomycotina</taxon>
        <taxon>Sordariomycetes</taxon>
        <taxon>Hypocreomycetidae</taxon>
        <taxon>Hypocreales</taxon>
        <taxon>Nectriaceae</taxon>
        <taxon>Fusarium</taxon>
        <taxon>Fusarium tricinctum species complex</taxon>
    </lineage>
</organism>
<sequence>MAEALGVIASVATIASLAKPTVKLAKSLRSIAKHDDPIANAIRRIAAQIELSATTVDIAVQRLKGSCSMLQKMPDPPTDILQYISKHKSMDILIRSTEDVARQLKDAQHDLKSMSGQLAFLKRFKWYVWNKIELDSLFPDMHLLGFCLSFVCPVLEMEIHHYIKQRSSNEVKEVMEEQIKSLRRELKISEDRYRKLRDDRDFATNHGPVFNAEFQSIATPLFRLAQSMRRTGDVPQTTEAPSHIPFDSRGPTPERQRRTRTGDRLSQGDQVEVDFTVPPRQSDGDRGPTRRRRTPSIHPVSEVHITPLDHESRNMAPPREPSTPSSQQSSTSRDSGSSVPSSSLQTPQTPRTPQTPNTPREPDIFKPLRTSSSPECKEKSTYTLRSGFLTIPESGQQEIYITSIIDTTVQDNFISIKQATELGLHRQDLEQQDLDYIQQENWSSSAKIVGKVLGLRWRRREWSKSIPVDLWVEERYPQTGEHMVLGKAFIRAVRRQEQIGQ</sequence>
<dbReference type="EMBL" id="CP151263">
    <property type="protein sequence ID" value="WZH46979.1"/>
    <property type="molecule type" value="Genomic_DNA"/>
</dbReference>
<gene>
    <name evidence="3" type="ORF">QYS62_008107</name>
</gene>
<keyword evidence="4" id="KW-1185">Reference proteome</keyword>
<feature type="region of interest" description="Disordered" evidence="2">
    <location>
        <begin position="230"/>
        <end position="379"/>
    </location>
</feature>
<evidence type="ECO:0008006" key="5">
    <source>
        <dbReference type="Google" id="ProtNLM"/>
    </source>
</evidence>
<proteinExistence type="predicted"/>
<feature type="compositionally biased region" description="Basic and acidic residues" evidence="2">
    <location>
        <begin position="252"/>
        <end position="263"/>
    </location>
</feature>
<accession>A0ABZ2X558</accession>
<protein>
    <recommendedName>
        <fullName evidence="5">Fungal N-terminal domain-containing protein</fullName>
    </recommendedName>
</protein>
<keyword evidence="1" id="KW-0175">Coiled coil</keyword>
<evidence type="ECO:0000313" key="3">
    <source>
        <dbReference type="EMBL" id="WZH46979.1"/>
    </source>
</evidence>
<feature type="coiled-coil region" evidence="1">
    <location>
        <begin position="165"/>
        <end position="199"/>
    </location>
</feature>
<reference evidence="3 4" key="1">
    <citation type="submission" date="2024-04" db="EMBL/GenBank/DDBJ databases">
        <title>Complete genome sequence of Fusarium acuminatum.</title>
        <authorList>
            <person name="Lan B."/>
        </authorList>
    </citation>
    <scope>NUCLEOTIDE SEQUENCE [LARGE SCALE GENOMIC DNA]</scope>
    <source>
        <strain evidence="3">1A</strain>
    </source>
</reference>
<feature type="compositionally biased region" description="Low complexity" evidence="2">
    <location>
        <begin position="322"/>
        <end position="358"/>
    </location>
</feature>
<evidence type="ECO:0000313" key="4">
    <source>
        <dbReference type="Proteomes" id="UP001489902"/>
    </source>
</evidence>
<evidence type="ECO:0000256" key="2">
    <source>
        <dbReference type="SAM" id="MobiDB-lite"/>
    </source>
</evidence>
<name>A0ABZ2X558_9HYPO</name>